<dbReference type="InterPro" id="IPR050099">
    <property type="entry name" value="SIS_GmhA/DiaA_subfam"/>
</dbReference>
<dbReference type="PANTHER" id="PTHR30390">
    <property type="entry name" value="SEDOHEPTULOSE 7-PHOSPHATE ISOMERASE / DNAA INITIATOR-ASSOCIATING FACTOR FOR REPLICATION INITIATION"/>
    <property type="match status" value="1"/>
</dbReference>
<dbReference type="InterPro" id="IPR035472">
    <property type="entry name" value="RpiR-like_SIS"/>
</dbReference>
<accession>A0A347ZNU5</accession>
<evidence type="ECO:0000259" key="1">
    <source>
        <dbReference type="PROSITE" id="PS51464"/>
    </source>
</evidence>
<evidence type="ECO:0000313" key="2">
    <source>
        <dbReference type="EMBL" id="REG08579.1"/>
    </source>
</evidence>
<dbReference type="RefSeq" id="WP_116225230.1">
    <property type="nucleotide sequence ID" value="NZ_AP018437.1"/>
</dbReference>
<dbReference type="InterPro" id="IPR046348">
    <property type="entry name" value="SIS_dom_sf"/>
</dbReference>
<proteinExistence type="predicted"/>
<dbReference type="OrthoDB" id="9805185at2"/>
<protein>
    <submittedName>
        <fullName evidence="2">Putative phosphosugar-binding protein</fullName>
    </submittedName>
</protein>
<dbReference type="PANTHER" id="PTHR30390:SF7">
    <property type="entry name" value="PHOSPHOHEPTOSE ISOMERASE"/>
    <property type="match status" value="1"/>
</dbReference>
<name>A0A347ZNU5_9CHLR</name>
<sequence length="249" mass="26703">MLDKGNQYFDKAIQTIQRIRETQSQSIETASEWIKTSMEAGGVLHVFGSGHSHTISEDVFYRAGGLAPVNAILDVNLTMHGGGSPSRGTTLERLEGYAKIILSSYDLRSGEVLIVVSNSGINAVPIEVAMLAKEMGLKVIAMTNLTQSKAAVSRHSSGKKLYELADLVIDNCIDVGDACVEIAPDLPKAASLSTLACSTIIQAIIAETAGRIYADGKTPPIWMSANVSGGDERTRQIQDLYGGKRYRNS</sequence>
<dbReference type="Gene3D" id="3.40.50.10490">
    <property type="entry name" value="Glucose-6-phosphate isomerase like protein, domain 1"/>
    <property type="match status" value="1"/>
</dbReference>
<dbReference type="CDD" id="cd05013">
    <property type="entry name" value="SIS_RpiR"/>
    <property type="match status" value="1"/>
</dbReference>
<dbReference type="Proteomes" id="UP000256388">
    <property type="component" value="Unassembled WGS sequence"/>
</dbReference>
<dbReference type="InterPro" id="IPR001347">
    <property type="entry name" value="SIS_dom"/>
</dbReference>
<keyword evidence="3" id="KW-1185">Reference proteome</keyword>
<dbReference type="AlphaFoldDB" id="A0A347ZNU5"/>
<dbReference type="GO" id="GO:1901135">
    <property type="term" value="P:carbohydrate derivative metabolic process"/>
    <property type="evidence" value="ECO:0007669"/>
    <property type="project" value="InterPro"/>
</dbReference>
<dbReference type="SUPFAM" id="SSF53697">
    <property type="entry name" value="SIS domain"/>
    <property type="match status" value="1"/>
</dbReference>
<dbReference type="NCBIfam" id="NF002805">
    <property type="entry name" value="PRK02947.1"/>
    <property type="match status" value="1"/>
</dbReference>
<dbReference type="PROSITE" id="PS51464">
    <property type="entry name" value="SIS"/>
    <property type="match status" value="1"/>
</dbReference>
<gene>
    <name evidence="2" type="ORF">DFR64_1951</name>
</gene>
<dbReference type="GO" id="GO:0097367">
    <property type="term" value="F:carbohydrate derivative binding"/>
    <property type="evidence" value="ECO:0007669"/>
    <property type="project" value="InterPro"/>
</dbReference>
<dbReference type="EMBL" id="QUMS01000002">
    <property type="protein sequence ID" value="REG08579.1"/>
    <property type="molecule type" value="Genomic_DNA"/>
</dbReference>
<evidence type="ECO:0000313" key="3">
    <source>
        <dbReference type="Proteomes" id="UP000256388"/>
    </source>
</evidence>
<comment type="caution">
    <text evidence="2">The sequence shown here is derived from an EMBL/GenBank/DDBJ whole genome shotgun (WGS) entry which is preliminary data.</text>
</comment>
<reference evidence="2 3" key="1">
    <citation type="submission" date="2018-08" db="EMBL/GenBank/DDBJ databases">
        <title>Genomic Encyclopedia of Type Strains, Phase IV (KMG-IV): sequencing the most valuable type-strain genomes for metagenomic binning, comparative biology and taxonomic classification.</title>
        <authorList>
            <person name="Goeker M."/>
        </authorList>
    </citation>
    <scope>NUCLEOTIDE SEQUENCE [LARGE SCALE GENOMIC DNA]</scope>
    <source>
        <strain evidence="2 3">DSM 23923</strain>
    </source>
</reference>
<feature type="domain" description="SIS" evidence="1">
    <location>
        <begin position="34"/>
        <end position="219"/>
    </location>
</feature>
<dbReference type="Pfam" id="PF13580">
    <property type="entry name" value="SIS_2"/>
    <property type="match status" value="1"/>
</dbReference>
<organism evidence="2 3">
    <name type="scientific">Pelolinea submarina</name>
    <dbReference type="NCBI Taxonomy" id="913107"/>
    <lineage>
        <taxon>Bacteria</taxon>
        <taxon>Bacillati</taxon>
        <taxon>Chloroflexota</taxon>
        <taxon>Anaerolineae</taxon>
        <taxon>Anaerolineales</taxon>
        <taxon>Anaerolineaceae</taxon>
        <taxon>Pelolinea</taxon>
    </lineage>
</organism>